<evidence type="ECO:0000313" key="2">
    <source>
        <dbReference type="EMBL" id="HIR60286.1"/>
    </source>
</evidence>
<dbReference type="InterPro" id="IPR001466">
    <property type="entry name" value="Beta-lactam-related"/>
</dbReference>
<comment type="caution">
    <text evidence="2">The sequence shown here is derived from an EMBL/GenBank/DDBJ whole genome shotgun (WGS) entry which is preliminary data.</text>
</comment>
<keyword evidence="2" id="KW-0378">Hydrolase</keyword>
<dbReference type="Gene3D" id="3.40.710.10">
    <property type="entry name" value="DD-peptidase/beta-lactamase superfamily"/>
    <property type="match status" value="1"/>
</dbReference>
<organism evidence="2 3">
    <name type="scientific">Candidatus Faecivivens stercoravium</name>
    <dbReference type="NCBI Taxonomy" id="2840803"/>
    <lineage>
        <taxon>Bacteria</taxon>
        <taxon>Bacillati</taxon>
        <taxon>Bacillota</taxon>
        <taxon>Clostridia</taxon>
        <taxon>Eubacteriales</taxon>
        <taxon>Oscillospiraceae</taxon>
        <taxon>Oscillospiraceae incertae sedis</taxon>
        <taxon>Candidatus Faecivivens</taxon>
    </lineage>
</organism>
<dbReference type="SUPFAM" id="SSF56601">
    <property type="entry name" value="beta-lactamase/transpeptidase-like"/>
    <property type="match status" value="1"/>
</dbReference>
<dbReference type="EMBL" id="DVHA01000054">
    <property type="protein sequence ID" value="HIR60286.1"/>
    <property type="molecule type" value="Genomic_DNA"/>
</dbReference>
<accession>A0A9D1DWR9</accession>
<proteinExistence type="predicted"/>
<reference evidence="2" key="1">
    <citation type="submission" date="2020-10" db="EMBL/GenBank/DDBJ databases">
        <authorList>
            <person name="Gilroy R."/>
        </authorList>
    </citation>
    <scope>NUCLEOTIDE SEQUENCE</scope>
    <source>
        <strain evidence="2">CHK189-12415</strain>
    </source>
</reference>
<gene>
    <name evidence="2" type="ORF">IAB37_01750</name>
</gene>
<feature type="domain" description="Beta-lactamase-related" evidence="1">
    <location>
        <begin position="35"/>
        <end position="262"/>
    </location>
</feature>
<protein>
    <submittedName>
        <fullName evidence="2">Serine hydrolase</fullName>
    </submittedName>
</protein>
<evidence type="ECO:0000313" key="3">
    <source>
        <dbReference type="Proteomes" id="UP000824241"/>
    </source>
</evidence>
<dbReference type="InterPro" id="IPR012338">
    <property type="entry name" value="Beta-lactam/transpept-like"/>
</dbReference>
<dbReference type="InterPro" id="IPR050789">
    <property type="entry name" value="Diverse_Enzym_Activities"/>
</dbReference>
<reference evidence="2" key="2">
    <citation type="journal article" date="2021" name="PeerJ">
        <title>Extensive microbial diversity within the chicken gut microbiome revealed by metagenomics and culture.</title>
        <authorList>
            <person name="Gilroy R."/>
            <person name="Ravi A."/>
            <person name="Getino M."/>
            <person name="Pursley I."/>
            <person name="Horton D.L."/>
            <person name="Alikhan N.F."/>
            <person name="Baker D."/>
            <person name="Gharbi K."/>
            <person name="Hall N."/>
            <person name="Watson M."/>
            <person name="Adriaenssens E.M."/>
            <person name="Foster-Nyarko E."/>
            <person name="Jarju S."/>
            <person name="Secka A."/>
            <person name="Antonio M."/>
            <person name="Oren A."/>
            <person name="Chaudhuri R.R."/>
            <person name="La Ragione R."/>
            <person name="Hildebrand F."/>
            <person name="Pallen M.J."/>
        </authorList>
    </citation>
    <scope>NUCLEOTIDE SEQUENCE</scope>
    <source>
        <strain evidence="2">CHK189-12415</strain>
    </source>
</reference>
<dbReference type="AlphaFoldDB" id="A0A9D1DWR9"/>
<dbReference type="Proteomes" id="UP000824241">
    <property type="component" value="Unassembled WGS sequence"/>
</dbReference>
<name>A0A9D1DWR9_9FIRM</name>
<dbReference type="PANTHER" id="PTHR43283">
    <property type="entry name" value="BETA-LACTAMASE-RELATED"/>
    <property type="match status" value="1"/>
</dbReference>
<dbReference type="Pfam" id="PF00144">
    <property type="entry name" value="Beta-lactamase"/>
    <property type="match status" value="1"/>
</dbReference>
<evidence type="ECO:0000259" key="1">
    <source>
        <dbReference type="Pfam" id="PF00144"/>
    </source>
</evidence>
<dbReference type="PANTHER" id="PTHR43283:SF7">
    <property type="entry name" value="BETA-LACTAMASE-RELATED DOMAIN-CONTAINING PROTEIN"/>
    <property type="match status" value="1"/>
</dbReference>
<dbReference type="GO" id="GO:0016787">
    <property type="term" value="F:hydrolase activity"/>
    <property type="evidence" value="ECO:0007669"/>
    <property type="project" value="UniProtKB-KW"/>
</dbReference>
<sequence length="289" mass="31655">MLQELRNLFESGGYAVYGLLVQEEGETVLALGDCTARHPVYSAAKSFTATAAGMLQDAGKWSVDDPLAAYLPREAVEGMPPGKREAFRLLPISRFLTMSVPGYPFRPEGEDWLAFALSCPAEYAGAAVFSYSNIPAYLVGLAAGNAAGEPLSDYLRRELLAPLGIENPVFRTDPQGRFYGATGMELSVEELSRLGRLYMQDGLWNGKRLFSGSWAEAAVRPRIDAGKGQGYGYFFWTGSQDFSVSGKWGQKCLVYPGRKLIISWEGEMPETSGRFERAVRQLVSDGGDR</sequence>